<dbReference type="PANTHER" id="PTHR48100">
    <property type="entry name" value="BROAD-SPECIFICITY PHOSPHATASE YOR283W-RELATED"/>
    <property type="match status" value="1"/>
</dbReference>
<evidence type="ECO:0000313" key="3">
    <source>
        <dbReference type="EMBL" id="POR48794.1"/>
    </source>
</evidence>
<evidence type="ECO:0000256" key="2">
    <source>
        <dbReference type="PIRSR" id="PIRSR613078-2"/>
    </source>
</evidence>
<feature type="active site" description="Proton donor/acceptor" evidence="1">
    <location>
        <position position="81"/>
    </location>
</feature>
<evidence type="ECO:0000256" key="1">
    <source>
        <dbReference type="PIRSR" id="PIRSR613078-1"/>
    </source>
</evidence>
<proteinExistence type="predicted"/>
<dbReference type="SMART" id="SM00855">
    <property type="entry name" value="PGAM"/>
    <property type="match status" value="1"/>
</dbReference>
<feature type="active site" description="Tele-phosphohistidine intermediate" evidence="1">
    <location>
        <position position="9"/>
    </location>
</feature>
<dbReference type="CDD" id="cd07067">
    <property type="entry name" value="HP_PGM_like"/>
    <property type="match status" value="1"/>
</dbReference>
<evidence type="ECO:0000313" key="4">
    <source>
        <dbReference type="Proteomes" id="UP000237381"/>
    </source>
</evidence>
<organism evidence="3 4">
    <name type="scientific">Paraburkholderia eburnea</name>
    <dbReference type="NCBI Taxonomy" id="1189126"/>
    <lineage>
        <taxon>Bacteria</taxon>
        <taxon>Pseudomonadati</taxon>
        <taxon>Pseudomonadota</taxon>
        <taxon>Betaproteobacteria</taxon>
        <taxon>Burkholderiales</taxon>
        <taxon>Burkholderiaceae</taxon>
        <taxon>Paraburkholderia</taxon>
    </lineage>
</organism>
<reference evidence="3 4" key="1">
    <citation type="submission" date="2018-01" db="EMBL/GenBank/DDBJ databases">
        <title>Genomic Encyclopedia of Type Strains, Phase III (KMG-III): the genomes of soil and plant-associated and newly described type strains.</title>
        <authorList>
            <person name="Whitman W."/>
        </authorList>
    </citation>
    <scope>NUCLEOTIDE SEQUENCE [LARGE SCALE GENOMIC DNA]</scope>
    <source>
        <strain evidence="3 4">JCM 18070</strain>
    </source>
</reference>
<protein>
    <submittedName>
        <fullName evidence="3">Broad specificity phosphatase PhoE</fullName>
    </submittedName>
</protein>
<keyword evidence="4" id="KW-1185">Reference proteome</keyword>
<dbReference type="InterPro" id="IPR050275">
    <property type="entry name" value="PGM_Phosphatase"/>
</dbReference>
<dbReference type="InterPro" id="IPR013078">
    <property type="entry name" value="His_Pase_superF_clade-1"/>
</dbReference>
<dbReference type="EMBL" id="PQGA01000013">
    <property type="protein sequence ID" value="POR48794.1"/>
    <property type="molecule type" value="Genomic_DNA"/>
</dbReference>
<dbReference type="Pfam" id="PF00300">
    <property type="entry name" value="His_Phos_1"/>
    <property type="match status" value="1"/>
</dbReference>
<sequence>MADLYLVRHGQASLGAQNYDALSPSGRIQSNWLGEYFAQADMQFDRIVTGTMRRHEQTAEALLEGMRAPKIDVVQDADLNEYDFHALFAALESSGLMPPAPADGNVKHFYKALKHALRLWSEDRLPGDLPETWQQFQARVARARAAIQRMGGKRVLAVSSGGAIAVFTQQILEAPASAAIALNMQIRNSSVSQYVFNDSAMSLVGFNALPHLERAERRKLVTYG</sequence>
<dbReference type="GO" id="GO:0005737">
    <property type="term" value="C:cytoplasm"/>
    <property type="evidence" value="ECO:0007669"/>
    <property type="project" value="TreeGrafter"/>
</dbReference>
<dbReference type="OrthoDB" id="280692at2"/>
<dbReference type="PANTHER" id="PTHR48100:SF1">
    <property type="entry name" value="HISTIDINE PHOSPHATASE FAMILY PROTEIN-RELATED"/>
    <property type="match status" value="1"/>
</dbReference>
<dbReference type="Gene3D" id="3.40.50.1240">
    <property type="entry name" value="Phosphoglycerate mutase-like"/>
    <property type="match status" value="1"/>
</dbReference>
<feature type="binding site" evidence="2">
    <location>
        <position position="54"/>
    </location>
    <ligand>
        <name>substrate</name>
    </ligand>
</feature>
<dbReference type="RefSeq" id="WP_103706186.1">
    <property type="nucleotide sequence ID" value="NZ_PQGA01000013.1"/>
</dbReference>
<dbReference type="Proteomes" id="UP000237381">
    <property type="component" value="Unassembled WGS sequence"/>
</dbReference>
<dbReference type="SUPFAM" id="SSF53254">
    <property type="entry name" value="Phosphoglycerate mutase-like"/>
    <property type="match status" value="1"/>
</dbReference>
<name>A0A2S4M250_9BURK</name>
<gene>
    <name evidence="3" type="ORF">B0G62_11379</name>
</gene>
<dbReference type="InterPro" id="IPR029033">
    <property type="entry name" value="His_PPase_superfam"/>
</dbReference>
<comment type="caution">
    <text evidence="3">The sequence shown here is derived from an EMBL/GenBank/DDBJ whole genome shotgun (WGS) entry which is preliminary data.</text>
</comment>
<dbReference type="AlphaFoldDB" id="A0A2S4M250"/>
<dbReference type="GO" id="GO:0016791">
    <property type="term" value="F:phosphatase activity"/>
    <property type="evidence" value="ECO:0007669"/>
    <property type="project" value="TreeGrafter"/>
</dbReference>
<accession>A0A2S4M250</accession>